<protein>
    <submittedName>
        <fullName evidence="1">Uncharacterized protein</fullName>
    </submittedName>
</protein>
<dbReference type="AlphaFoldDB" id="A0A2H6KAK5"/>
<organism evidence="1 2">
    <name type="scientific">Babesia ovata</name>
    <dbReference type="NCBI Taxonomy" id="189622"/>
    <lineage>
        <taxon>Eukaryota</taxon>
        <taxon>Sar</taxon>
        <taxon>Alveolata</taxon>
        <taxon>Apicomplexa</taxon>
        <taxon>Aconoidasida</taxon>
        <taxon>Piroplasmida</taxon>
        <taxon>Babesiidae</taxon>
        <taxon>Babesia</taxon>
    </lineage>
</organism>
<proteinExistence type="predicted"/>
<keyword evidence="2" id="KW-1185">Reference proteome</keyword>
<evidence type="ECO:0000313" key="2">
    <source>
        <dbReference type="Proteomes" id="UP000236319"/>
    </source>
</evidence>
<dbReference type="Proteomes" id="UP000236319">
    <property type="component" value="Unassembled WGS sequence"/>
</dbReference>
<name>A0A2H6KAK5_9APIC</name>
<dbReference type="GeneID" id="39873801"/>
<dbReference type="RefSeq" id="XP_028866274.1">
    <property type="nucleotide sequence ID" value="XM_029010441.1"/>
</dbReference>
<dbReference type="VEuPathDB" id="PiroplasmaDB:BOVATA_015240"/>
<evidence type="ECO:0000313" key="1">
    <source>
        <dbReference type="EMBL" id="GBE60031.1"/>
    </source>
</evidence>
<comment type="caution">
    <text evidence="1">The sequence shown here is derived from an EMBL/GenBank/DDBJ whole genome shotgun (WGS) entry which is preliminary data.</text>
</comment>
<reference evidence="1 2" key="1">
    <citation type="journal article" date="2017" name="BMC Genomics">
        <title>Whole-genome assembly of Babesia ovata and comparative genomics between closely related pathogens.</title>
        <authorList>
            <person name="Yamagishi J."/>
            <person name="Asada M."/>
            <person name="Hakimi H."/>
            <person name="Tanaka T.Q."/>
            <person name="Sugimoto C."/>
            <person name="Kawazu S."/>
        </authorList>
    </citation>
    <scope>NUCLEOTIDE SEQUENCE [LARGE SCALE GENOMIC DNA]</scope>
    <source>
        <strain evidence="1 2">Miyake</strain>
    </source>
</reference>
<accession>A0A2H6KAK5</accession>
<dbReference type="EMBL" id="BDSA01000002">
    <property type="protein sequence ID" value="GBE60031.1"/>
    <property type="molecule type" value="Genomic_DNA"/>
</dbReference>
<gene>
    <name evidence="1" type="ORF">BOVATA_015240</name>
</gene>
<sequence>MLRVVVAAAPASSFFVATFSPPPFLVCDSSVARLLRSFTPCSDGALVLLTVTASLGAGAGGTVFRTFFLLSCNSTFAGAVLSNGASATAAFGLRFDDAAFAFVFSGVLCPAFCAVFSADLPFTSGCDFSDGPALTGRVSSWSGAELTTDGDLPPALGLAFRDALFGASSLTTGCSASCCLGCAAADFPFTPDCDFPDGSAFTGRSPSKGFDRPPCGDLSADLDLPPCDAPLGVVLLTISCSWSKDLEFRLSGVLFADLALPLCRPRLDVSLLTTGCSTSDGLDLTADGDLSTAFDFAFRCARSKDLDLAFARDSPGVLAFTCRIASTDGSFSVPGGTSIDGSCSIPGGAWRDCSWAPLAGVLAPYGPDDVDACLDLISRSWRFAAPRALGVPACTLVSVTAKPSAKFCCKEATA</sequence>